<feature type="domain" description="Cep192-like" evidence="7">
    <location>
        <begin position="2146"/>
        <end position="2323"/>
    </location>
</feature>
<dbReference type="InterPro" id="IPR039103">
    <property type="entry name" value="Spd-2/CEP192"/>
</dbReference>
<dbReference type="InterPro" id="IPR054090">
    <property type="entry name" value="Cep192_Spd-2-like_dom"/>
</dbReference>
<evidence type="ECO:0008006" key="11">
    <source>
        <dbReference type="Google" id="ProtNLM"/>
    </source>
</evidence>
<dbReference type="PANTHER" id="PTHR16029">
    <property type="entry name" value="CENTROSOMAL PROTEIN OF 192 KDA"/>
    <property type="match status" value="1"/>
</dbReference>
<evidence type="ECO:0000313" key="10">
    <source>
        <dbReference type="Proteomes" id="UP001347796"/>
    </source>
</evidence>
<feature type="region of interest" description="Disordered" evidence="1">
    <location>
        <begin position="343"/>
        <end position="394"/>
    </location>
</feature>
<feature type="compositionally biased region" description="Polar residues" evidence="1">
    <location>
        <begin position="1000"/>
        <end position="1010"/>
    </location>
</feature>
<dbReference type="InterPro" id="IPR054086">
    <property type="entry name" value="Cep192-like_D2"/>
</dbReference>
<dbReference type="Pfam" id="PF22074">
    <property type="entry name" value="Cep192_D5"/>
    <property type="match status" value="1"/>
</dbReference>
<feature type="region of interest" description="Disordered" evidence="1">
    <location>
        <begin position="1257"/>
        <end position="1369"/>
    </location>
</feature>
<sequence length="2587" mass="287325">MDSRLSSHLIEDLSFVTENGLRQSLDDHTVCITPRPLAASTVVRPRDNVKSRDPLSSDPRGSFINTTPTMPPQYDRDFEKLTFSGSNGSDKSESRKSEETGCNDVSARSSLGLIHVEAMNDNDLIFTDLSSSALLINNLSTVKPAQGSNMTSTNQQSTFVNRLTPSYSQQQSSLNGQSTADSNDWRDSSKQDSKNHAIGSSHVMDTVKKRPESNSVVGGKGNQHTAVAMSLFSGGILGDVSEGCEMDASIHDVQFEADELQLLDEDFSDLEEVASTDDEEFGASGFKVQKTLTDDDKLGVNNEDGEDDIHEESVEDRHGAVGEESWNLDQKYFRVSPAVYSTGERRELPGRQNFTQNTGDWTGPSLNLLGDSDERYCDGEGSETDDEPNGSILTRNNSQQSYLREAGLVGQTSLKSVFERQSGEGEVSDSPDSSAVGGVGLGDGSSGPESDDGNPRVPTSKTTTPHRFAQPHTTSNLDLYPGEERQRPMGNDLLTESHMTNRYQTSVHQPVSYMTEDDSRLNDGRTSQGNDFLLQSQFFAETNQSEITTNQSMAPLNNSSFHLEDILNGTQEESSYQREGERMGAFGFNAADLPQGNDPFSNFNSSFGSFGLKPNAQDDKNDESIQSGHNETWSSNQKPDAEIRKSNYRTSSSQLASSKLESDFNKPDRRSSGKHNTSSKFQSSSSSSRLQDTAAAKSTNRKSSTSLHRSESLPKDKRTSGTLPEAKCRSDNVHGARNPSGGLIKPLKDTPRPQQPSKHQKDPFTKMPVPISSIGQASKSRPPVNHNPVADIKKSEVAPLPPSQTTNLAFHMSFNEEAVKQKEMFDRDFPADDEFRSTEDAILKMFEEDEKEFNKENIFSQHDNMSESVGPSQDAQWAYRSVMSQSHCTVPNDPWSRLSVGEYWAHRTENLGTLEGNPDLPRPEFGMKIKTPPNNRKPFPLFKTANTSPMSDIGNKSANSTKDLNDKSVVSDMTFTLSDLDTPQQQKVVKKTPQLVQPQTPAEVNQTSASEVVDSPKSKDNSVDISVLTNSLLNLEQSLCDQSGVLSVSTISSFISKISTQSNAAELVNTIMALSQLKSKAKDSKTETLVAMLQKEQEKKAELSSKEDTRPEKPDRQSKLPVRRGSTKDLLRKSLKSQGEKETPSPPSTRTGSLPTRPGSAPTSIPSSFEKSQKQNGDKPSHNLSDSYADDNEWDRINQPDRDTGDNVNQSKEFIYLSPIKNEASQKSTEWRSPRPSMGGRQCVLSDTQARSQFQTNFEKNAFPMKIRNEKVDEFTSEGLEQKRTSRRSYETGKSDQNNRPLSPPAREADTYTSINGDQRKSLRTYESEVTNPSEDPWKVVNEDEKTSIQYMENDRASFHPLPDRPSDRFQEYQHNQNTHTSSRSHTANLDFHPVDSTRTVHADHHIPDGSDYSSRSNYFSPDKELSRDLAVGTDDIRLSDSRGYNFLHSKDKPNEVDIESRTYSPPVQEKQDGKKQQTSVPIFHHNLLPNQQPEKPTLLTDKSLLSTQFAKQYLPKESQQAESEFKVPFPVKSKANETMPQDSFYSDETSFYELQAQNLSRMSHVMSESHPSFMSQTPSYQSTPFKRDGLFDSLPLMTPSYMKSVLSTGPIDRRLAETHLDTSGVLMATPKQLTQLEVPSVFTFPESSCVGISLSANLPISNPTSRWQECSLIIKDLSINNQPVDPDKHSPFELKCKVIIEPNSTEHISVMFLPRIPGAFVAQLLIYAKPFLRDVVVPPCRIPVEVTLQAIAEKPNIQVITKEDRMVYFGQLAYGSCRMSSIQLRNLNKGSVPVRLTITNVKSSSWHCFSFDKDITSPEISLCSTGSRPMSPVFGKNAMSLSLEGYGDRRSSSIEEIKIYCKPPRKQSDRALSLCPPELFEAQVNVEIDTNIPNIPPITSVVLKAEVGMVKLHTPIDLDKIKLSSVFGKKCAKSFKLKNAGNIGMEVSLFVPQFSDIFPVTPRFLTIPACQEREVTVNFDPKDKNICTYDTLLLMGLEPDGPTYEIPVQGELIQAVAPPAGPLLLSDKHALPFGGVALGRAKQLRVTLKSNAHQALKLRVEIRSSSNTFQFQLTSNQSSSGSLHRDVIIQPQEKFPVYVVYSPSRVETSSGKLVIKPYDCNAKFSISLSGYGGVSSVTLKDVHHSGTSRFWLDVGEVSLGSSDMHNVSVTNTGHRAAFVKAISFTDLQLKQTLPPGRIAIDPSEFILSPKETKSVHIAFCPSDREVAACYREKEVVATVAFYHGDEVSRQKYRRAINKPLKPGKKSHKVHIDQPLQKVNFDVSYYGDLGEKVVSEGYGVNDSDSDIDLFYSNLAHISLALIGHPVVKLETCTPQVYPKTRRSHGEVVKSDYPTNNRSSLQSDNRQQPYSSQHPGEKDCDWSVLPQQLICNVNRDGKQTQSVCFQIINFSTKDIKYEMSWPGHWFTVSPEHGIVKAKSNIMVTIAPHTNLNLSKLPWSGAVVVCCNEQFEEVKVQLRSELTYEPDIPTSDSTESCVVPVSKDIDKYLQVPNTHFVFSKTFVGDHSGKMLEFTNTSNDTITWSINSFAPAYARGIDSTSDVYRVTYSVFVFKEKTGRLLPHQTAQVSP</sequence>
<dbReference type="Pfam" id="PF22076">
    <property type="entry name" value="Cep192_D6"/>
    <property type="match status" value="1"/>
</dbReference>
<dbReference type="Pfam" id="PF22067">
    <property type="entry name" value="Cep192_D3"/>
    <property type="match status" value="1"/>
</dbReference>
<proteinExistence type="predicted"/>
<dbReference type="Pfam" id="PF22060">
    <property type="entry name" value="Cep192_D1"/>
    <property type="match status" value="1"/>
</dbReference>
<feature type="compositionally biased region" description="Polar residues" evidence="1">
    <location>
        <begin position="2352"/>
        <end position="2373"/>
    </location>
</feature>
<feature type="domain" description="Cep192-like" evidence="8">
    <location>
        <begin position="2379"/>
        <end position="2477"/>
    </location>
</feature>
<dbReference type="InterPro" id="IPR054087">
    <property type="entry name" value="Cep192-like_D7"/>
</dbReference>
<feature type="compositionally biased region" description="Polar residues" evidence="1">
    <location>
        <begin position="944"/>
        <end position="962"/>
    </location>
</feature>
<keyword evidence="10" id="KW-1185">Reference proteome</keyword>
<feature type="compositionally biased region" description="Basic and acidic residues" evidence="1">
    <location>
        <begin position="90"/>
        <end position="99"/>
    </location>
</feature>
<name>A0AAN8K5Y6_PATCE</name>
<comment type="caution">
    <text evidence="9">The sequence shown here is derived from an EMBL/GenBank/DDBJ whole genome shotgun (WGS) entry which is preliminary data.</text>
</comment>
<dbReference type="GO" id="GO:0019901">
    <property type="term" value="F:protein kinase binding"/>
    <property type="evidence" value="ECO:0007669"/>
    <property type="project" value="TreeGrafter"/>
</dbReference>
<feature type="compositionally biased region" description="Basic and acidic residues" evidence="1">
    <location>
        <begin position="1336"/>
        <end position="1369"/>
    </location>
</feature>
<dbReference type="GO" id="GO:0090307">
    <property type="term" value="P:mitotic spindle assembly"/>
    <property type="evidence" value="ECO:0007669"/>
    <property type="project" value="TreeGrafter"/>
</dbReference>
<feature type="region of interest" description="Disordered" evidence="1">
    <location>
        <begin position="992"/>
        <end position="1021"/>
    </location>
</feature>
<accession>A0AAN8K5Y6</accession>
<dbReference type="InterPro" id="IPR054085">
    <property type="entry name" value="Cep192-like_D1"/>
</dbReference>
<dbReference type="GO" id="GO:0071539">
    <property type="term" value="P:protein localization to centrosome"/>
    <property type="evidence" value="ECO:0007669"/>
    <property type="project" value="InterPro"/>
</dbReference>
<feature type="compositionally biased region" description="Basic and acidic residues" evidence="1">
    <location>
        <begin position="1095"/>
        <end position="1118"/>
    </location>
</feature>
<feature type="region of interest" description="Disordered" evidence="1">
    <location>
        <begin position="588"/>
        <end position="804"/>
    </location>
</feature>
<feature type="compositionally biased region" description="Polar residues" evidence="1">
    <location>
        <begin position="696"/>
        <end position="707"/>
    </location>
</feature>
<feature type="region of interest" description="Disordered" evidence="1">
    <location>
        <begin position="44"/>
        <end position="104"/>
    </location>
</feature>
<dbReference type="Pfam" id="PF22064">
    <property type="entry name" value="Cep192_D2"/>
    <property type="match status" value="1"/>
</dbReference>
<evidence type="ECO:0000259" key="7">
    <source>
        <dbReference type="Pfam" id="PF22074"/>
    </source>
</evidence>
<dbReference type="GO" id="GO:0005814">
    <property type="term" value="C:centriole"/>
    <property type="evidence" value="ECO:0007669"/>
    <property type="project" value="TreeGrafter"/>
</dbReference>
<dbReference type="InterPro" id="IPR054091">
    <property type="entry name" value="Cep192-like_D5"/>
</dbReference>
<dbReference type="PANTHER" id="PTHR16029:SF11">
    <property type="entry name" value="CENTROSOMAL PROTEIN OF 192 KDA"/>
    <property type="match status" value="1"/>
</dbReference>
<feature type="region of interest" description="Disordered" evidence="1">
    <location>
        <begin position="166"/>
        <end position="221"/>
    </location>
</feature>
<evidence type="ECO:0000259" key="3">
    <source>
        <dbReference type="Pfam" id="PF22064"/>
    </source>
</evidence>
<feature type="compositionally biased region" description="Low complexity" evidence="1">
    <location>
        <begin position="678"/>
        <end position="688"/>
    </location>
</feature>
<feature type="compositionally biased region" description="Basic and acidic residues" evidence="1">
    <location>
        <begin position="708"/>
        <end position="719"/>
    </location>
</feature>
<dbReference type="Pfam" id="PF22065">
    <property type="entry name" value="Cep192_D7"/>
    <property type="match status" value="1"/>
</dbReference>
<evidence type="ECO:0000313" key="9">
    <source>
        <dbReference type="EMBL" id="KAK6185933.1"/>
    </source>
</evidence>
<dbReference type="EMBL" id="JAZGQO010000006">
    <property type="protein sequence ID" value="KAK6185933.1"/>
    <property type="molecule type" value="Genomic_DNA"/>
</dbReference>
<feature type="compositionally biased region" description="Low complexity" evidence="1">
    <location>
        <begin position="600"/>
        <end position="611"/>
    </location>
</feature>
<feature type="compositionally biased region" description="Polar residues" evidence="1">
    <location>
        <begin position="624"/>
        <end position="638"/>
    </location>
</feature>
<feature type="region of interest" description="Disordered" evidence="1">
    <location>
        <begin position="914"/>
        <end position="964"/>
    </location>
</feature>
<feature type="compositionally biased region" description="Basic and acidic residues" evidence="1">
    <location>
        <begin position="183"/>
        <end position="195"/>
    </location>
</feature>
<feature type="compositionally biased region" description="Basic and acidic residues" evidence="1">
    <location>
        <begin position="1126"/>
        <end position="1143"/>
    </location>
</feature>
<feature type="compositionally biased region" description="Basic and acidic residues" evidence="1">
    <location>
        <begin position="1318"/>
        <end position="1327"/>
    </location>
</feature>
<feature type="domain" description="Cep192-like" evidence="4">
    <location>
        <begin position="2506"/>
        <end position="2586"/>
    </location>
</feature>
<feature type="compositionally biased region" description="Basic and acidic residues" evidence="1">
    <location>
        <begin position="1171"/>
        <end position="1181"/>
    </location>
</feature>
<evidence type="ECO:0000259" key="5">
    <source>
        <dbReference type="Pfam" id="PF22067"/>
    </source>
</evidence>
<dbReference type="GO" id="GO:0090222">
    <property type="term" value="P:centrosome-templated microtubule nucleation"/>
    <property type="evidence" value="ECO:0007669"/>
    <property type="project" value="InterPro"/>
</dbReference>
<feature type="region of interest" description="Disordered" evidence="1">
    <location>
        <begin position="1401"/>
        <end position="1421"/>
    </location>
</feature>
<dbReference type="InterPro" id="IPR054092">
    <property type="entry name" value="Cep192-like_D6"/>
</dbReference>
<feature type="region of interest" description="Disordered" evidence="1">
    <location>
        <begin position="2340"/>
        <end position="2377"/>
    </location>
</feature>
<feature type="domain" description="Cep192-like" evidence="2">
    <location>
        <begin position="1634"/>
        <end position="1753"/>
    </location>
</feature>
<dbReference type="GO" id="GO:0005737">
    <property type="term" value="C:cytoplasm"/>
    <property type="evidence" value="ECO:0007669"/>
    <property type="project" value="TreeGrafter"/>
</dbReference>
<feature type="compositionally biased region" description="Basic and acidic residues" evidence="1">
    <location>
        <begin position="1194"/>
        <end position="1205"/>
    </location>
</feature>
<evidence type="ECO:0000259" key="6">
    <source>
        <dbReference type="Pfam" id="PF22073"/>
    </source>
</evidence>
<dbReference type="Gene3D" id="2.60.40.10">
    <property type="entry name" value="Immunoglobulins"/>
    <property type="match status" value="3"/>
</dbReference>
<feature type="compositionally biased region" description="Basic and acidic residues" evidence="1">
    <location>
        <begin position="660"/>
        <end position="671"/>
    </location>
</feature>
<feature type="domain" description="Cep192/Spd-2-like" evidence="6">
    <location>
        <begin position="2023"/>
        <end position="2134"/>
    </location>
</feature>
<feature type="domain" description="Cep192-like" evidence="3">
    <location>
        <begin position="1755"/>
        <end position="1910"/>
    </location>
</feature>
<dbReference type="GO" id="GO:0000242">
    <property type="term" value="C:pericentriolar material"/>
    <property type="evidence" value="ECO:0007669"/>
    <property type="project" value="TreeGrafter"/>
</dbReference>
<feature type="compositionally biased region" description="Polar residues" evidence="1">
    <location>
        <begin position="1161"/>
        <end position="1170"/>
    </location>
</feature>
<feature type="compositionally biased region" description="Basic and acidic residues" evidence="1">
    <location>
        <begin position="311"/>
        <end position="321"/>
    </location>
</feature>
<feature type="compositionally biased region" description="Basic and acidic residues" evidence="1">
    <location>
        <begin position="1267"/>
        <end position="1294"/>
    </location>
</feature>
<protein>
    <recommendedName>
        <fullName evidence="11">Centrosomal protein of 192 kDa</fullName>
    </recommendedName>
</protein>
<evidence type="ECO:0000259" key="2">
    <source>
        <dbReference type="Pfam" id="PF22060"/>
    </source>
</evidence>
<dbReference type="Proteomes" id="UP001347796">
    <property type="component" value="Unassembled WGS sequence"/>
</dbReference>
<dbReference type="InterPro" id="IPR013783">
    <property type="entry name" value="Ig-like_fold"/>
</dbReference>
<reference evidence="9 10" key="1">
    <citation type="submission" date="2024-01" db="EMBL/GenBank/DDBJ databases">
        <title>The genome of the rayed Mediterranean limpet Patella caerulea (Linnaeus, 1758).</title>
        <authorList>
            <person name="Anh-Thu Weber A."/>
            <person name="Halstead-Nussloch G."/>
        </authorList>
    </citation>
    <scope>NUCLEOTIDE SEQUENCE [LARGE SCALE GENOMIC DNA]</scope>
    <source>
        <strain evidence="9">AATW-2023a</strain>
        <tissue evidence="9">Whole specimen</tissue>
    </source>
</reference>
<organism evidence="9 10">
    <name type="scientific">Patella caerulea</name>
    <name type="common">Rayed Mediterranean limpet</name>
    <dbReference type="NCBI Taxonomy" id="87958"/>
    <lineage>
        <taxon>Eukaryota</taxon>
        <taxon>Metazoa</taxon>
        <taxon>Spiralia</taxon>
        <taxon>Lophotrochozoa</taxon>
        <taxon>Mollusca</taxon>
        <taxon>Gastropoda</taxon>
        <taxon>Patellogastropoda</taxon>
        <taxon>Patelloidea</taxon>
        <taxon>Patellidae</taxon>
        <taxon>Patella</taxon>
    </lineage>
</organism>
<dbReference type="GO" id="GO:0051298">
    <property type="term" value="P:centrosome duplication"/>
    <property type="evidence" value="ECO:0007669"/>
    <property type="project" value="InterPro"/>
</dbReference>
<feature type="compositionally biased region" description="Basic and acidic residues" evidence="1">
    <location>
        <begin position="44"/>
        <end position="55"/>
    </location>
</feature>
<feature type="region of interest" description="Disordered" evidence="1">
    <location>
        <begin position="419"/>
        <end position="486"/>
    </location>
</feature>
<dbReference type="Pfam" id="PF22073">
    <property type="entry name" value="Cep192_D4"/>
    <property type="match status" value="1"/>
</dbReference>
<feature type="compositionally biased region" description="Polar residues" evidence="1">
    <location>
        <begin position="166"/>
        <end position="182"/>
    </location>
</feature>
<feature type="region of interest" description="Disordered" evidence="1">
    <location>
        <begin position="1095"/>
        <end position="1242"/>
    </location>
</feature>
<gene>
    <name evidence="9" type="ORF">SNE40_008063</name>
</gene>
<evidence type="ECO:0000259" key="8">
    <source>
        <dbReference type="Pfam" id="PF22076"/>
    </source>
</evidence>
<feature type="domain" description="Cep192-like" evidence="5">
    <location>
        <begin position="1914"/>
        <end position="2012"/>
    </location>
</feature>
<evidence type="ECO:0000259" key="4">
    <source>
        <dbReference type="Pfam" id="PF22065"/>
    </source>
</evidence>
<evidence type="ECO:0000256" key="1">
    <source>
        <dbReference type="SAM" id="MobiDB-lite"/>
    </source>
</evidence>
<feature type="compositionally biased region" description="Polar residues" evidence="1">
    <location>
        <begin position="457"/>
        <end position="477"/>
    </location>
</feature>
<dbReference type="InterPro" id="IPR054089">
    <property type="entry name" value="Cep192-like_D3"/>
</dbReference>
<feature type="region of interest" description="Disordered" evidence="1">
    <location>
        <begin position="297"/>
        <end position="322"/>
    </location>
</feature>